<feature type="non-terminal residue" evidence="2">
    <location>
        <position position="621"/>
    </location>
</feature>
<feature type="compositionally biased region" description="Acidic residues" evidence="1">
    <location>
        <begin position="351"/>
        <end position="362"/>
    </location>
</feature>
<keyword evidence="3" id="KW-1185">Reference proteome</keyword>
<feature type="region of interest" description="Disordered" evidence="1">
    <location>
        <begin position="241"/>
        <end position="291"/>
    </location>
</feature>
<sequence>MSRGSDSGVFCRCDVGGGNSENDSDSGSHDPWRLDFGIGKTFRNAVNRIESYLNYFSNRRVESGGAMPAEINEVGEVEEDEEWNWERWMKHFVDVDEQERIISILKGQLEVAIDGEDYADAARIKLAIAAASTNDTVGRVLSHMEKFVGEELYRDAALLRDYGGAGLVGWWAGISDDPGDPYGCVIQISAEYGRYIARSYSPRQLATASGGSPLFELYLRETTNGDYQEQAVYLKRKEASGDPYDRSFHPSSSSRNLDSRDLKDFTTTLSEESSEDTEDSEDKGDDLSSDTILYDMIPGMKMKVLRVTAPEKVDEGIISKVIEQIIQDEEDEKDDDFDVLESGDESKNETSEEDDTDIELDSSGDGITLEDGRNQIAVKVVVSDLLLRKISDSGHATKDFIRVPALLEKKGRMSFTFNVEEHGNGHPSSVNPHLPKIKISKLRGQRSVDHVVVDLVKAIGKGKIPMKVLRDVGDLVNLTLNQVRNYQPLGASTTFNRIYVSSSADPLNGLYIGAHGMYTSEIIHMKRKFGQWKDDASKKTPSKLEFYEYVEAIKITGDAYVPAGQVAFRAKVGKGFQLPHKGIIPEEFGVIARYRGQGRLAEPGFRNPRWVDGELVVLDGK</sequence>
<dbReference type="Pfam" id="PF12014">
    <property type="entry name" value="Cyclin_D1_bind"/>
    <property type="match status" value="1"/>
</dbReference>
<feature type="region of interest" description="Disordered" evidence="1">
    <location>
        <begin position="328"/>
        <end position="366"/>
    </location>
</feature>
<gene>
    <name evidence="2" type="ORF">M569_02016</name>
</gene>
<dbReference type="OrthoDB" id="722566at2759"/>
<feature type="compositionally biased region" description="Acidic residues" evidence="1">
    <location>
        <begin position="328"/>
        <end position="343"/>
    </location>
</feature>
<dbReference type="Proteomes" id="UP000015453">
    <property type="component" value="Unassembled WGS sequence"/>
</dbReference>
<dbReference type="GO" id="GO:0042651">
    <property type="term" value="C:thylakoid membrane"/>
    <property type="evidence" value="ECO:0007669"/>
    <property type="project" value="TreeGrafter"/>
</dbReference>
<name>S8CZ17_9LAMI</name>
<dbReference type="PANTHER" id="PTHR33917:SF3">
    <property type="entry name" value="PROTEIN EXECUTER 1, CHLOROPLASTIC"/>
    <property type="match status" value="1"/>
</dbReference>
<dbReference type="InterPro" id="IPR044680">
    <property type="entry name" value="EX1/2"/>
</dbReference>
<dbReference type="EMBL" id="AUSU01000713">
    <property type="protein sequence ID" value="EPS72739.1"/>
    <property type="molecule type" value="Genomic_DNA"/>
</dbReference>
<reference evidence="2 3" key="1">
    <citation type="journal article" date="2013" name="BMC Genomics">
        <title>The miniature genome of a carnivorous plant Genlisea aurea contains a low number of genes and short non-coding sequences.</title>
        <authorList>
            <person name="Leushkin E.V."/>
            <person name="Sutormin R.A."/>
            <person name="Nabieva E.R."/>
            <person name="Penin A.A."/>
            <person name="Kondrashov A.S."/>
            <person name="Logacheva M.D."/>
        </authorList>
    </citation>
    <scope>NUCLEOTIDE SEQUENCE [LARGE SCALE GENOMIC DNA]</scope>
</reference>
<accession>S8CZ17</accession>
<comment type="caution">
    <text evidence="2">The sequence shown here is derived from an EMBL/GenBank/DDBJ whole genome shotgun (WGS) entry which is preliminary data.</text>
</comment>
<proteinExistence type="predicted"/>
<dbReference type="PANTHER" id="PTHR33917">
    <property type="entry name" value="PROTEIN EXECUTER 1, CHLOROPLASTIC"/>
    <property type="match status" value="1"/>
</dbReference>
<organism evidence="2 3">
    <name type="scientific">Genlisea aurea</name>
    <dbReference type="NCBI Taxonomy" id="192259"/>
    <lineage>
        <taxon>Eukaryota</taxon>
        <taxon>Viridiplantae</taxon>
        <taxon>Streptophyta</taxon>
        <taxon>Embryophyta</taxon>
        <taxon>Tracheophyta</taxon>
        <taxon>Spermatophyta</taxon>
        <taxon>Magnoliopsida</taxon>
        <taxon>eudicotyledons</taxon>
        <taxon>Gunneridae</taxon>
        <taxon>Pentapetalae</taxon>
        <taxon>asterids</taxon>
        <taxon>lamiids</taxon>
        <taxon>Lamiales</taxon>
        <taxon>Lentibulariaceae</taxon>
        <taxon>Genlisea</taxon>
    </lineage>
</organism>
<evidence type="ECO:0000313" key="2">
    <source>
        <dbReference type="EMBL" id="EPS72739.1"/>
    </source>
</evidence>
<evidence type="ECO:0000313" key="3">
    <source>
        <dbReference type="Proteomes" id="UP000015453"/>
    </source>
</evidence>
<dbReference type="AlphaFoldDB" id="S8CZ17"/>
<protein>
    <submittedName>
        <fullName evidence="2">Uncharacterized protein</fullName>
    </submittedName>
</protein>
<dbReference type="GO" id="GO:0010343">
    <property type="term" value="P:singlet oxygen-mediated programmed cell death"/>
    <property type="evidence" value="ECO:0007669"/>
    <property type="project" value="InterPro"/>
</dbReference>
<feature type="compositionally biased region" description="Acidic residues" evidence="1">
    <location>
        <begin position="272"/>
        <end position="288"/>
    </location>
</feature>
<evidence type="ECO:0000256" key="1">
    <source>
        <dbReference type="SAM" id="MobiDB-lite"/>
    </source>
</evidence>